<dbReference type="SUPFAM" id="SSF46689">
    <property type="entry name" value="Homeodomain-like"/>
    <property type="match status" value="2"/>
</dbReference>
<keyword evidence="1" id="KW-0805">Transcription regulation</keyword>
<dbReference type="PANTHER" id="PTHR46796:SF14">
    <property type="entry name" value="TRANSCRIPTIONAL REGULATORY PROTEIN"/>
    <property type="match status" value="1"/>
</dbReference>
<keyword evidence="2" id="KW-0238">DNA-binding</keyword>
<dbReference type="InterPro" id="IPR009057">
    <property type="entry name" value="Homeodomain-like_sf"/>
</dbReference>
<comment type="caution">
    <text evidence="5">The sequence shown here is derived from an EMBL/GenBank/DDBJ whole genome shotgun (WGS) entry which is preliminary data.</text>
</comment>
<dbReference type="EMBL" id="JALDYZ010000001">
    <property type="protein sequence ID" value="MDI7920466.1"/>
    <property type="molecule type" value="Genomic_DNA"/>
</dbReference>
<feature type="domain" description="HTH araC/xylS-type" evidence="4">
    <location>
        <begin position="59"/>
        <end position="157"/>
    </location>
</feature>
<evidence type="ECO:0000256" key="3">
    <source>
        <dbReference type="ARBA" id="ARBA00023163"/>
    </source>
</evidence>
<dbReference type="GO" id="GO:0043565">
    <property type="term" value="F:sequence-specific DNA binding"/>
    <property type="evidence" value="ECO:0007669"/>
    <property type="project" value="InterPro"/>
</dbReference>
<reference evidence="5" key="1">
    <citation type="submission" date="2022-03" db="EMBL/GenBank/DDBJ databases">
        <title>Fererhizobium litorale gen. nov., sp. nov., isolated from sandy sediments of the Sea of Japan seashore.</title>
        <authorList>
            <person name="Romanenko L."/>
            <person name="Kurilenko V."/>
            <person name="Otstavnykh N."/>
            <person name="Svetashev V."/>
            <person name="Tekutyeva L."/>
            <person name="Isaeva M."/>
            <person name="Mikhailov V."/>
        </authorList>
    </citation>
    <scope>NUCLEOTIDE SEQUENCE</scope>
    <source>
        <strain evidence="5">KMM 9576</strain>
    </source>
</reference>
<name>A0AAE3QBU5_9HYPH</name>
<keyword evidence="3" id="KW-0804">Transcription</keyword>
<dbReference type="RefSeq" id="WP_311784664.1">
    <property type="nucleotide sequence ID" value="NZ_JALDYY010000001.1"/>
</dbReference>
<evidence type="ECO:0000313" key="6">
    <source>
        <dbReference type="Proteomes" id="UP001161580"/>
    </source>
</evidence>
<keyword evidence="6" id="KW-1185">Reference proteome</keyword>
<dbReference type="PANTHER" id="PTHR46796">
    <property type="entry name" value="HTH-TYPE TRANSCRIPTIONAL ACTIVATOR RHAS-RELATED"/>
    <property type="match status" value="1"/>
</dbReference>
<evidence type="ECO:0000256" key="1">
    <source>
        <dbReference type="ARBA" id="ARBA00023015"/>
    </source>
</evidence>
<organism evidence="5 6">
    <name type="scientific">Ferirhizobium litorale</name>
    <dbReference type="NCBI Taxonomy" id="2927786"/>
    <lineage>
        <taxon>Bacteria</taxon>
        <taxon>Pseudomonadati</taxon>
        <taxon>Pseudomonadota</taxon>
        <taxon>Alphaproteobacteria</taxon>
        <taxon>Hyphomicrobiales</taxon>
        <taxon>Rhizobiaceae</taxon>
        <taxon>Ferirhizobium</taxon>
    </lineage>
</organism>
<dbReference type="InterPro" id="IPR018060">
    <property type="entry name" value="HTH_AraC"/>
</dbReference>
<proteinExistence type="predicted"/>
<dbReference type="GO" id="GO:0003700">
    <property type="term" value="F:DNA-binding transcription factor activity"/>
    <property type="evidence" value="ECO:0007669"/>
    <property type="project" value="InterPro"/>
</dbReference>
<sequence length="182" mass="20190">MSNAETSSSVLATADAANIFGPAYGFERDESAMAIVIAAERLPARRVRKVAALADWQKNKAIRYIDENVERCIKVEDVAALVKLSASRFSKAFKVSFGRSPYDYVLGRRIDAAKYLIAFTEEPLSQVAHACGLSDQAHLSKVFKRLVGVTPHKYRRFGSRSHTNAHVSWQRLAETTAAYQPV</sequence>
<dbReference type="Pfam" id="PF12833">
    <property type="entry name" value="HTH_18"/>
    <property type="match status" value="1"/>
</dbReference>
<dbReference type="Proteomes" id="UP001161580">
    <property type="component" value="Unassembled WGS sequence"/>
</dbReference>
<dbReference type="PROSITE" id="PS01124">
    <property type="entry name" value="HTH_ARAC_FAMILY_2"/>
    <property type="match status" value="1"/>
</dbReference>
<dbReference type="Gene3D" id="1.10.10.60">
    <property type="entry name" value="Homeodomain-like"/>
    <property type="match status" value="2"/>
</dbReference>
<evidence type="ECO:0000313" key="5">
    <source>
        <dbReference type="EMBL" id="MDI7920466.1"/>
    </source>
</evidence>
<accession>A0AAE3QBU5</accession>
<dbReference type="AlphaFoldDB" id="A0AAE3QBU5"/>
<dbReference type="InterPro" id="IPR050204">
    <property type="entry name" value="AraC_XylS_family_regulators"/>
</dbReference>
<gene>
    <name evidence="5" type="ORF">MRS75_00030</name>
</gene>
<evidence type="ECO:0000256" key="2">
    <source>
        <dbReference type="ARBA" id="ARBA00023125"/>
    </source>
</evidence>
<evidence type="ECO:0000259" key="4">
    <source>
        <dbReference type="PROSITE" id="PS01124"/>
    </source>
</evidence>
<dbReference type="InterPro" id="IPR018062">
    <property type="entry name" value="HTH_AraC-typ_CS"/>
</dbReference>
<protein>
    <submittedName>
        <fullName evidence="5">AraC family transcriptional regulator</fullName>
    </submittedName>
</protein>
<dbReference type="PROSITE" id="PS00041">
    <property type="entry name" value="HTH_ARAC_FAMILY_1"/>
    <property type="match status" value="1"/>
</dbReference>
<dbReference type="SMART" id="SM00342">
    <property type="entry name" value="HTH_ARAC"/>
    <property type="match status" value="1"/>
</dbReference>